<evidence type="ECO:0000313" key="2">
    <source>
        <dbReference type="Proteomes" id="UP000790709"/>
    </source>
</evidence>
<dbReference type="EMBL" id="MU266343">
    <property type="protein sequence ID" value="KAH7929239.1"/>
    <property type="molecule type" value="Genomic_DNA"/>
</dbReference>
<organism evidence="1 2">
    <name type="scientific">Leucogyrophana mollusca</name>
    <dbReference type="NCBI Taxonomy" id="85980"/>
    <lineage>
        <taxon>Eukaryota</taxon>
        <taxon>Fungi</taxon>
        <taxon>Dikarya</taxon>
        <taxon>Basidiomycota</taxon>
        <taxon>Agaricomycotina</taxon>
        <taxon>Agaricomycetes</taxon>
        <taxon>Agaricomycetidae</taxon>
        <taxon>Boletales</taxon>
        <taxon>Boletales incertae sedis</taxon>
        <taxon>Leucogyrophana</taxon>
    </lineage>
</organism>
<proteinExistence type="predicted"/>
<reference evidence="1" key="1">
    <citation type="journal article" date="2021" name="New Phytol.">
        <title>Evolutionary innovations through gain and loss of genes in the ectomycorrhizal Boletales.</title>
        <authorList>
            <person name="Wu G."/>
            <person name="Miyauchi S."/>
            <person name="Morin E."/>
            <person name="Kuo A."/>
            <person name="Drula E."/>
            <person name="Varga T."/>
            <person name="Kohler A."/>
            <person name="Feng B."/>
            <person name="Cao Y."/>
            <person name="Lipzen A."/>
            <person name="Daum C."/>
            <person name="Hundley H."/>
            <person name="Pangilinan J."/>
            <person name="Johnson J."/>
            <person name="Barry K."/>
            <person name="LaButti K."/>
            <person name="Ng V."/>
            <person name="Ahrendt S."/>
            <person name="Min B."/>
            <person name="Choi I.G."/>
            <person name="Park H."/>
            <person name="Plett J.M."/>
            <person name="Magnuson J."/>
            <person name="Spatafora J.W."/>
            <person name="Nagy L.G."/>
            <person name="Henrissat B."/>
            <person name="Grigoriev I.V."/>
            <person name="Yang Z.L."/>
            <person name="Xu J."/>
            <person name="Martin F.M."/>
        </authorList>
    </citation>
    <scope>NUCLEOTIDE SEQUENCE</scope>
    <source>
        <strain evidence="1">KUC20120723A-06</strain>
    </source>
</reference>
<comment type="caution">
    <text evidence="1">The sequence shown here is derived from an EMBL/GenBank/DDBJ whole genome shotgun (WGS) entry which is preliminary data.</text>
</comment>
<dbReference type="Proteomes" id="UP000790709">
    <property type="component" value="Unassembled WGS sequence"/>
</dbReference>
<sequence length="136" mass="15599">MYLLKAVLFVCFLLQVSALVLDKRTSMEPRYTECNYPKIKHYLGYTFSVYTENNCGGKHETFYGGWPFCECYTMNLSGIKAFNFATNHEFHRLDVYPKPNCMGTHLGSSAGAWSEPYVSPKAQKMRSFKVCPYSPT</sequence>
<protein>
    <submittedName>
        <fullName evidence="1">Uncharacterized protein</fullName>
    </submittedName>
</protein>
<evidence type="ECO:0000313" key="1">
    <source>
        <dbReference type="EMBL" id="KAH7929239.1"/>
    </source>
</evidence>
<accession>A0ACB8BV12</accession>
<gene>
    <name evidence="1" type="ORF">BV22DRAFT_1029681</name>
</gene>
<keyword evidence="2" id="KW-1185">Reference proteome</keyword>
<name>A0ACB8BV12_9AGAM</name>